<name>A0A256VMB4_LIMRT</name>
<dbReference type="Proteomes" id="UP000216122">
    <property type="component" value="Unassembled WGS sequence"/>
</dbReference>
<dbReference type="AlphaFoldDB" id="A0A256VMB4"/>
<dbReference type="PROSITE" id="PS51257">
    <property type="entry name" value="PROKAR_LIPOPROTEIN"/>
    <property type="match status" value="1"/>
</dbReference>
<keyword evidence="2" id="KW-0732">Signal</keyword>
<gene>
    <name evidence="3" type="ORF">CBG21_02120</name>
</gene>
<feature type="region of interest" description="Disordered" evidence="1">
    <location>
        <begin position="26"/>
        <end position="119"/>
    </location>
</feature>
<organism evidence="3 4">
    <name type="scientific">Limosilactobacillus reuteri</name>
    <name type="common">Lactobacillus reuteri</name>
    <dbReference type="NCBI Taxonomy" id="1598"/>
    <lineage>
        <taxon>Bacteria</taxon>
        <taxon>Bacillati</taxon>
        <taxon>Bacillota</taxon>
        <taxon>Bacilli</taxon>
        <taxon>Lactobacillales</taxon>
        <taxon>Lactobacillaceae</taxon>
        <taxon>Limosilactobacillus</taxon>
    </lineage>
</organism>
<evidence type="ECO:0000313" key="3">
    <source>
        <dbReference type="EMBL" id="OYT04637.1"/>
    </source>
</evidence>
<accession>A0A256VMB4</accession>
<feature type="compositionally biased region" description="Polar residues" evidence="1">
    <location>
        <begin position="89"/>
        <end position="104"/>
    </location>
</feature>
<dbReference type="RefSeq" id="WP_094504122.1">
    <property type="nucleotide sequence ID" value="NZ_NGPH01000016.1"/>
</dbReference>
<evidence type="ECO:0000256" key="2">
    <source>
        <dbReference type="SAM" id="SignalP"/>
    </source>
</evidence>
<dbReference type="EMBL" id="NGQC01000019">
    <property type="protein sequence ID" value="OYT04637.1"/>
    <property type="molecule type" value="Genomic_DNA"/>
</dbReference>
<reference evidence="4" key="1">
    <citation type="submission" date="2017-05" db="EMBL/GenBank/DDBJ databases">
        <authorList>
            <person name="Lin X.B."/>
            <person name="Stothard P."/>
            <person name="Tasseva G."/>
            <person name="Walter J."/>
        </authorList>
    </citation>
    <scope>NUCLEOTIDE SEQUENCE [LARGE SCALE GENOMIC DNA]</scope>
    <source>
        <strain evidence="4">103v</strain>
    </source>
</reference>
<proteinExistence type="predicted"/>
<feature type="signal peptide" evidence="2">
    <location>
        <begin position="1"/>
        <end position="20"/>
    </location>
</feature>
<evidence type="ECO:0000313" key="4">
    <source>
        <dbReference type="Proteomes" id="UP000216122"/>
    </source>
</evidence>
<evidence type="ECO:0008006" key="5">
    <source>
        <dbReference type="Google" id="ProtNLM"/>
    </source>
</evidence>
<feature type="compositionally biased region" description="Low complexity" evidence="1">
    <location>
        <begin position="66"/>
        <end position="88"/>
    </location>
</feature>
<comment type="caution">
    <text evidence="3">The sequence shown here is derived from an EMBL/GenBank/DDBJ whole genome shotgun (WGS) entry which is preliminary data.</text>
</comment>
<protein>
    <recommendedName>
        <fullName evidence="5">Lipoprotein</fullName>
    </recommendedName>
</protein>
<evidence type="ECO:0000256" key="1">
    <source>
        <dbReference type="SAM" id="MobiDB-lite"/>
    </source>
</evidence>
<reference evidence="3 4" key="2">
    <citation type="submission" date="2017-09" db="EMBL/GenBank/DDBJ databases">
        <title>Tripartite evolution among Lactobacillus johnsonii, Lactobacillus taiwanensis, Lactobacillus reuteri and their rodent host.</title>
        <authorList>
            <person name="Wang T."/>
            <person name="Knowles S."/>
            <person name="Cheng C."/>
        </authorList>
    </citation>
    <scope>NUCLEOTIDE SEQUENCE [LARGE SCALE GENOMIC DNA]</scope>
    <source>
        <strain evidence="3 4">103v</strain>
    </source>
</reference>
<sequence>MINRKLISVCLVTLLGIGLAGCTKNDSSLEKENSSLKTENSNLSRKAKTNSSSIKKQNANHQINESTTNSGNTQDQSNNTQSNSTVNNYQPNYSSQGNSLNSDPEYQPSAIYGGRSRAEARESIENAYGVDPEFGGNNGYF</sequence>
<feature type="chain" id="PRO_5038573774" description="Lipoprotein" evidence="2">
    <location>
        <begin position="21"/>
        <end position="141"/>
    </location>
</feature>
<feature type="compositionally biased region" description="Polar residues" evidence="1">
    <location>
        <begin position="35"/>
        <end position="65"/>
    </location>
</feature>